<dbReference type="Proteomes" id="UP000217343">
    <property type="component" value="Chromosome"/>
</dbReference>
<dbReference type="RefSeq" id="WP_095960979.1">
    <property type="nucleotide sequence ID" value="NZ_CP022203.1"/>
</dbReference>
<dbReference type="OrthoDB" id="5499068at2"/>
<proteinExistence type="predicted"/>
<dbReference type="KEGG" id="mmas:MYMAC_006593"/>
<sequence>MPMGDAGSLSRQAEAFLAAHPGASMVALGSGEHAGALDLAPLGVPMTFLPAERNADLAMQYLTLNQLAFAGIGVPRWVLSDLYLLPGAIGLLRCPARMLAAPVRERLGLADEAPAIGAAYYAAPSVTPGLFIGVSLLSVLPGTGASPWVKLLTLRMLRARRLRGVAQWDNPSVRVHSRLGPLRLVGRVPGGHEYGERSFVYESELTDPARLGDAMARRLSWAPSLRVSVTDLPALSELLDRAEAGEVLHLVPPGLEAGQVLVREGPLG</sequence>
<organism evidence="1 2">
    <name type="scientific">Corallococcus macrosporus DSM 14697</name>
    <dbReference type="NCBI Taxonomy" id="1189310"/>
    <lineage>
        <taxon>Bacteria</taxon>
        <taxon>Pseudomonadati</taxon>
        <taxon>Myxococcota</taxon>
        <taxon>Myxococcia</taxon>
        <taxon>Myxococcales</taxon>
        <taxon>Cystobacterineae</taxon>
        <taxon>Myxococcaceae</taxon>
        <taxon>Corallococcus</taxon>
    </lineage>
</organism>
<reference evidence="1 2" key="1">
    <citation type="submission" date="2017-06" db="EMBL/GenBank/DDBJ databases">
        <title>Sequencing and comparative analysis of myxobacterial genomes.</title>
        <authorList>
            <person name="Rupp O."/>
            <person name="Goesmann A."/>
            <person name="Sogaard-Andersen L."/>
        </authorList>
    </citation>
    <scope>NUCLEOTIDE SEQUENCE [LARGE SCALE GENOMIC DNA]</scope>
    <source>
        <strain evidence="1 2">DSM 14697</strain>
    </source>
</reference>
<gene>
    <name evidence="1" type="ORF">MYMAC_006593</name>
</gene>
<dbReference type="AlphaFoldDB" id="A0A250K6E0"/>
<evidence type="ECO:0000313" key="2">
    <source>
        <dbReference type="Proteomes" id="UP000217343"/>
    </source>
</evidence>
<protein>
    <submittedName>
        <fullName evidence="1">Uncharacterized protein</fullName>
    </submittedName>
</protein>
<evidence type="ECO:0000313" key="1">
    <source>
        <dbReference type="EMBL" id="ATB50936.1"/>
    </source>
</evidence>
<keyword evidence="2" id="KW-1185">Reference proteome</keyword>
<accession>A0A250K6E0</accession>
<name>A0A250K6E0_9BACT</name>
<dbReference type="EMBL" id="CP022203">
    <property type="protein sequence ID" value="ATB50936.1"/>
    <property type="molecule type" value="Genomic_DNA"/>
</dbReference>